<keyword evidence="2" id="KW-0597">Phosphoprotein</keyword>
<feature type="region of interest" description="Disordered" evidence="4">
    <location>
        <begin position="368"/>
        <end position="480"/>
    </location>
</feature>
<dbReference type="AlphaFoldDB" id="A0A9J6CH68"/>
<feature type="region of interest" description="Disordered" evidence="4">
    <location>
        <begin position="729"/>
        <end position="769"/>
    </location>
</feature>
<dbReference type="PANTHER" id="PTHR14396:SF10">
    <property type="entry name" value="CLASPIN"/>
    <property type="match status" value="1"/>
</dbReference>
<comment type="caution">
    <text evidence="5">The sequence shown here is derived from an EMBL/GenBank/DDBJ whole genome shotgun (WGS) entry which is preliminary data.</text>
</comment>
<evidence type="ECO:0008006" key="7">
    <source>
        <dbReference type="Google" id="ProtNLM"/>
    </source>
</evidence>
<dbReference type="EMBL" id="JADBJN010000001">
    <property type="protein sequence ID" value="KAG5681115.1"/>
    <property type="molecule type" value="Genomic_DNA"/>
</dbReference>
<feature type="compositionally biased region" description="Acidic residues" evidence="4">
    <location>
        <begin position="212"/>
        <end position="237"/>
    </location>
</feature>
<feature type="region of interest" description="Disordered" evidence="4">
    <location>
        <begin position="594"/>
        <end position="614"/>
    </location>
</feature>
<dbReference type="GO" id="GO:0007095">
    <property type="term" value="P:mitotic G2 DNA damage checkpoint signaling"/>
    <property type="evidence" value="ECO:0007669"/>
    <property type="project" value="TreeGrafter"/>
</dbReference>
<feature type="compositionally biased region" description="Basic and acidic residues" evidence="4">
    <location>
        <begin position="141"/>
        <end position="166"/>
    </location>
</feature>
<dbReference type="GO" id="GO:0005634">
    <property type="term" value="C:nucleus"/>
    <property type="evidence" value="ECO:0007669"/>
    <property type="project" value="UniProtKB-SubCell"/>
</dbReference>
<dbReference type="OrthoDB" id="5859781at2759"/>
<keyword evidence="6" id="KW-1185">Reference proteome</keyword>
<evidence type="ECO:0000256" key="4">
    <source>
        <dbReference type="SAM" id="MobiDB-lite"/>
    </source>
</evidence>
<feature type="region of interest" description="Disordered" evidence="4">
    <location>
        <begin position="141"/>
        <end position="270"/>
    </location>
</feature>
<feature type="compositionally biased region" description="Acidic residues" evidence="4">
    <location>
        <begin position="453"/>
        <end position="480"/>
    </location>
</feature>
<feature type="compositionally biased region" description="Polar residues" evidence="4">
    <location>
        <begin position="730"/>
        <end position="741"/>
    </location>
</feature>
<sequence length="785" mass="90717">MELNEEENKVNDIKTVISDSPDEVKKEEIQIPRLKTLNEMNGNAMVIDIFSGSIQPKKLSGPELLYQKFLKTQAKPKINKEKVCMNILSFENGKLGIQKVEVKLEKEAELDHNRPGFSREKLKQNLRDQIVQKRLETIKSKGLKSEFEPEEKCKSNENKENQRNSDESDGDYDPQEHEEQSEESDDDEEEEEESSKISKNKKKDKCAFIDNEAIDEDDENLEEEQESSEESSDEEEQNAQKKGRILKAFVDSDDEQQNSENKTDTHNTSTVIMTENDLKESAYINSQATDFTFDEPSISEEILPSRLGELIDTTPNVVEDEDLMDICSGQFLTTQAFEKQNEISQNNLSEPIDNLSQKEPLNVINESECLTSKIENDEQFSKKPQEEEEEETSTKNVKKLLESTDDEADNECEDSTGKRKVKKKKSKQKMKKLGFSDDESDEEIIQNAQTFDNESELECEEEEEEEAQQDINNDEILIDYDSEENEIEVKMTKKEKLKKAQEYFENEAELSESEWGSADEDEKGLDKYEIELADDEQFDETKLREEVGRIHARKVMDEDLKNVKKIQELLFEDEENDGVGRDRKFRWKNQSEGFTLDDENARDGDDDQNELDEENEAQWRKMRYERETLINEQSQKMLESETMSEDILILDQNSQTVTSSNTSLLVKKKFQIIRTSSCSLGLEPTKKESPFLIKTDQRKFSNSFLSKGEHTLAKIASFMTNKNINDDEVTNLSSHGGNSMSFAPIDKNIDSKKRKSDENDKDSIQKVNVKKRKINNHQFLLDQLS</sequence>
<dbReference type="Proteomes" id="UP001107558">
    <property type="component" value="Chromosome 1"/>
</dbReference>
<organism evidence="5 6">
    <name type="scientific">Polypedilum vanderplanki</name>
    <name type="common">Sleeping chironomid midge</name>
    <dbReference type="NCBI Taxonomy" id="319348"/>
    <lineage>
        <taxon>Eukaryota</taxon>
        <taxon>Metazoa</taxon>
        <taxon>Ecdysozoa</taxon>
        <taxon>Arthropoda</taxon>
        <taxon>Hexapoda</taxon>
        <taxon>Insecta</taxon>
        <taxon>Pterygota</taxon>
        <taxon>Neoptera</taxon>
        <taxon>Endopterygota</taxon>
        <taxon>Diptera</taxon>
        <taxon>Nematocera</taxon>
        <taxon>Chironomoidea</taxon>
        <taxon>Chironomidae</taxon>
        <taxon>Chironominae</taxon>
        <taxon>Polypedilum</taxon>
        <taxon>Polypedilum</taxon>
    </lineage>
</organism>
<feature type="compositionally biased region" description="Basic and acidic residues" evidence="4">
    <location>
        <begin position="747"/>
        <end position="764"/>
    </location>
</feature>
<keyword evidence="3" id="KW-0539">Nucleus</keyword>
<feature type="compositionally biased region" description="Acidic residues" evidence="4">
    <location>
        <begin position="179"/>
        <end position="193"/>
    </location>
</feature>
<feature type="compositionally biased region" description="Basic residues" evidence="4">
    <location>
        <begin position="418"/>
        <end position="432"/>
    </location>
</feature>
<feature type="compositionally biased region" description="Basic and acidic residues" evidence="4">
    <location>
        <begin position="374"/>
        <end position="385"/>
    </location>
</feature>
<feature type="compositionally biased region" description="Acidic residues" evidence="4">
    <location>
        <begin position="595"/>
        <end position="614"/>
    </location>
</feature>
<reference evidence="5" key="1">
    <citation type="submission" date="2021-03" db="EMBL/GenBank/DDBJ databases">
        <title>Chromosome level genome of the anhydrobiotic midge Polypedilum vanderplanki.</title>
        <authorList>
            <person name="Yoshida Y."/>
            <person name="Kikawada T."/>
            <person name="Gusev O."/>
        </authorList>
    </citation>
    <scope>NUCLEOTIDE SEQUENCE</scope>
    <source>
        <strain evidence="5">NIAS01</strain>
        <tissue evidence="5">Whole body or cell culture</tissue>
    </source>
</reference>
<evidence type="ECO:0000313" key="5">
    <source>
        <dbReference type="EMBL" id="KAG5681115.1"/>
    </source>
</evidence>
<feature type="compositionally biased region" description="Acidic residues" evidence="4">
    <location>
        <begin position="403"/>
        <end position="414"/>
    </location>
</feature>
<dbReference type="GO" id="GO:0010997">
    <property type="term" value="F:anaphase-promoting complex binding"/>
    <property type="evidence" value="ECO:0007669"/>
    <property type="project" value="TreeGrafter"/>
</dbReference>
<evidence type="ECO:0000256" key="1">
    <source>
        <dbReference type="ARBA" id="ARBA00004123"/>
    </source>
</evidence>
<gene>
    <name evidence="5" type="ORF">PVAND_010575</name>
</gene>
<dbReference type="InterPro" id="IPR024146">
    <property type="entry name" value="Claspin"/>
</dbReference>
<dbReference type="PANTHER" id="PTHR14396">
    <property type="entry name" value="CLASPIN"/>
    <property type="match status" value="1"/>
</dbReference>
<protein>
    <recommendedName>
        <fullName evidence="7">Claspin-like protein</fullName>
    </recommendedName>
</protein>
<proteinExistence type="predicted"/>
<name>A0A9J6CH68_POLVA</name>
<accession>A0A9J6CH68</accession>
<evidence type="ECO:0000256" key="2">
    <source>
        <dbReference type="ARBA" id="ARBA00022553"/>
    </source>
</evidence>
<evidence type="ECO:0000256" key="3">
    <source>
        <dbReference type="ARBA" id="ARBA00023242"/>
    </source>
</evidence>
<dbReference type="GO" id="GO:0033314">
    <property type="term" value="P:mitotic DNA replication checkpoint signaling"/>
    <property type="evidence" value="ECO:0007669"/>
    <property type="project" value="TreeGrafter"/>
</dbReference>
<evidence type="ECO:0000313" key="6">
    <source>
        <dbReference type="Proteomes" id="UP001107558"/>
    </source>
</evidence>
<comment type="subcellular location">
    <subcellularLocation>
        <location evidence="1">Nucleus</location>
    </subcellularLocation>
</comment>